<gene>
    <name evidence="7" type="ORF">GCM10025862_02980</name>
</gene>
<dbReference type="SUPFAM" id="SSF49303">
    <property type="entry name" value="beta-Galactosidase/glucuronidase domain"/>
    <property type="match status" value="1"/>
</dbReference>
<dbReference type="Gene3D" id="2.60.40.10">
    <property type="entry name" value="Immunoglobulins"/>
    <property type="match status" value="1"/>
</dbReference>
<keyword evidence="2 7" id="KW-0378">Hydrolase</keyword>
<protein>
    <submittedName>
        <fullName evidence="7">Hydrolase</fullName>
    </submittedName>
</protein>
<dbReference type="EMBL" id="BSUJ01000001">
    <property type="protein sequence ID" value="GMA18277.1"/>
    <property type="molecule type" value="Genomic_DNA"/>
</dbReference>
<dbReference type="InterPro" id="IPR006102">
    <property type="entry name" value="Ig-like_GH2"/>
</dbReference>
<feature type="domain" description="Glycoside hydrolase family 2 catalytic" evidence="5">
    <location>
        <begin position="326"/>
        <end position="461"/>
    </location>
</feature>
<evidence type="ECO:0000313" key="8">
    <source>
        <dbReference type="Proteomes" id="UP001157109"/>
    </source>
</evidence>
<dbReference type="InterPro" id="IPR006103">
    <property type="entry name" value="Glyco_hydro_2_cat"/>
</dbReference>
<dbReference type="Gene3D" id="2.60.120.260">
    <property type="entry name" value="Galactose-binding domain-like"/>
    <property type="match status" value="1"/>
</dbReference>
<accession>A0ABQ6HJA6</accession>
<dbReference type="Pfam" id="PF00703">
    <property type="entry name" value="Glyco_hydro_2"/>
    <property type="match status" value="1"/>
</dbReference>
<keyword evidence="8" id="KW-1185">Reference proteome</keyword>
<evidence type="ECO:0000259" key="4">
    <source>
        <dbReference type="Pfam" id="PF00703"/>
    </source>
</evidence>
<comment type="similarity">
    <text evidence="1">Belongs to the glycosyl hydrolase 2 family.</text>
</comment>
<evidence type="ECO:0000259" key="6">
    <source>
        <dbReference type="Pfam" id="PF02837"/>
    </source>
</evidence>
<dbReference type="InterPro" id="IPR017853">
    <property type="entry name" value="GH"/>
</dbReference>
<evidence type="ECO:0000256" key="3">
    <source>
        <dbReference type="ARBA" id="ARBA00023295"/>
    </source>
</evidence>
<dbReference type="PANTHER" id="PTHR42732">
    <property type="entry name" value="BETA-GALACTOSIDASE"/>
    <property type="match status" value="1"/>
</dbReference>
<feature type="domain" description="Glycosyl hydrolases family 2 sugar binding" evidence="6">
    <location>
        <begin position="64"/>
        <end position="134"/>
    </location>
</feature>
<sequence>MPRPEHPRPQLTRPTWRSLNGRWDFEIDSGGSGFERGLTTAPLSSSILVPFCPESEASGVGNRDFMETVWYRRVVNIPADWAGTRVLLHLGAVDHDATVWANGVEMGRHRGGFTPFTVDLTDQVIPGADVLVVVRAEDSRTAVQARGKQSRAYAPSGCFYPRTTGIWQSVWLESVPTVHVRRLRITPSVASSSFTVEAVLSENPSGTRLVAELTRDAGHGDGGGADDTVVATATIAADLDLAPAVHLQVPADELRLWEPGSPHLYGLTVRLEDPSGTLLDEVTSYAGLRSISLSGKEIRINGRKVFQRLVLDQGYYPDTLMTAPSDAALVEDIRLALDAGFNGARLHEKVFEERFLFHADRLGYLVWGEFGDWGATVAPEGSVYDQDEPPALQRPTASFVTQWTEVLARDYNHPSIIGWCPLNETAQELTSELTTLDEVTRALFQATKIADPTRPVIDASGWSHRVPETDVYDAHSYSQDPLRFRVLMAGLAEGDPLVDLPGRQWSVPYAGQPYFVSEYGGIWWDPNPPTGDADGEDRSASWGYGQRVRSEEEFHQRFEGLTRVLLENPLMFGYCYTQLTDVFQEQNGIYRFDRTRKLDVDRVRAVQARPAAYESD</sequence>
<comment type="caution">
    <text evidence="7">The sequence shown here is derived from an EMBL/GenBank/DDBJ whole genome shotgun (WGS) entry which is preliminary data.</text>
</comment>
<reference evidence="8" key="1">
    <citation type="journal article" date="2019" name="Int. J. Syst. Evol. Microbiol.">
        <title>The Global Catalogue of Microorganisms (GCM) 10K type strain sequencing project: providing services to taxonomists for standard genome sequencing and annotation.</title>
        <authorList>
            <consortium name="The Broad Institute Genomics Platform"/>
            <consortium name="The Broad Institute Genome Sequencing Center for Infectious Disease"/>
            <person name="Wu L."/>
            <person name="Ma J."/>
        </authorList>
    </citation>
    <scope>NUCLEOTIDE SEQUENCE [LARGE SCALE GENOMIC DNA]</scope>
    <source>
        <strain evidence="8">NBRC 105830</strain>
    </source>
</reference>
<keyword evidence="3" id="KW-0326">Glycosidase</keyword>
<evidence type="ECO:0000256" key="2">
    <source>
        <dbReference type="ARBA" id="ARBA00022801"/>
    </source>
</evidence>
<feature type="domain" description="Glycoside hydrolase family 2 immunoglobulin-like beta-sandwich" evidence="4">
    <location>
        <begin position="178"/>
        <end position="289"/>
    </location>
</feature>
<dbReference type="RefSeq" id="WP_241443938.1">
    <property type="nucleotide sequence ID" value="NZ_BSUJ01000001.1"/>
</dbReference>
<dbReference type="InterPro" id="IPR051913">
    <property type="entry name" value="GH2_Domain-Containing"/>
</dbReference>
<dbReference type="InterPro" id="IPR036156">
    <property type="entry name" value="Beta-gal/glucu_dom_sf"/>
</dbReference>
<name>A0ABQ6HJA6_9MICO</name>
<dbReference type="InterPro" id="IPR013783">
    <property type="entry name" value="Ig-like_fold"/>
</dbReference>
<dbReference type="GO" id="GO:0016787">
    <property type="term" value="F:hydrolase activity"/>
    <property type="evidence" value="ECO:0007669"/>
    <property type="project" value="UniProtKB-KW"/>
</dbReference>
<dbReference type="Pfam" id="PF02836">
    <property type="entry name" value="Glyco_hydro_2_C"/>
    <property type="match status" value="1"/>
</dbReference>
<evidence type="ECO:0000313" key="7">
    <source>
        <dbReference type="EMBL" id="GMA18277.1"/>
    </source>
</evidence>
<dbReference type="Gene3D" id="3.20.20.80">
    <property type="entry name" value="Glycosidases"/>
    <property type="match status" value="1"/>
</dbReference>
<evidence type="ECO:0000256" key="1">
    <source>
        <dbReference type="ARBA" id="ARBA00007401"/>
    </source>
</evidence>
<dbReference type="SUPFAM" id="SSF49785">
    <property type="entry name" value="Galactose-binding domain-like"/>
    <property type="match status" value="1"/>
</dbReference>
<dbReference type="InterPro" id="IPR008979">
    <property type="entry name" value="Galactose-bd-like_sf"/>
</dbReference>
<proteinExistence type="inferred from homology"/>
<organism evidence="7 8">
    <name type="scientific">Arsenicicoccus piscis</name>
    <dbReference type="NCBI Taxonomy" id="673954"/>
    <lineage>
        <taxon>Bacteria</taxon>
        <taxon>Bacillati</taxon>
        <taxon>Actinomycetota</taxon>
        <taxon>Actinomycetes</taxon>
        <taxon>Micrococcales</taxon>
        <taxon>Intrasporangiaceae</taxon>
        <taxon>Arsenicicoccus</taxon>
    </lineage>
</organism>
<dbReference type="SUPFAM" id="SSF51445">
    <property type="entry name" value="(Trans)glycosidases"/>
    <property type="match status" value="1"/>
</dbReference>
<evidence type="ECO:0000259" key="5">
    <source>
        <dbReference type="Pfam" id="PF02836"/>
    </source>
</evidence>
<dbReference type="Proteomes" id="UP001157109">
    <property type="component" value="Unassembled WGS sequence"/>
</dbReference>
<dbReference type="Pfam" id="PF02837">
    <property type="entry name" value="Glyco_hydro_2_N"/>
    <property type="match status" value="1"/>
</dbReference>
<dbReference type="InterPro" id="IPR006104">
    <property type="entry name" value="Glyco_hydro_2_N"/>
</dbReference>
<dbReference type="PANTHER" id="PTHR42732:SF3">
    <property type="entry name" value="HYDROLASE"/>
    <property type="match status" value="1"/>
</dbReference>